<dbReference type="InterPro" id="IPR035914">
    <property type="entry name" value="Sperma_CUB_dom_sf"/>
</dbReference>
<accession>A0A183A5J1</accession>
<feature type="domain" description="CUB" evidence="3">
    <location>
        <begin position="1"/>
        <end position="140"/>
    </location>
</feature>
<evidence type="ECO:0000256" key="1">
    <source>
        <dbReference type="ARBA" id="ARBA00023157"/>
    </source>
</evidence>
<dbReference type="EMBL" id="UZAN01039481">
    <property type="protein sequence ID" value="VDP65808.1"/>
    <property type="molecule type" value="Genomic_DNA"/>
</dbReference>
<keyword evidence="5" id="KW-1185">Reference proteome</keyword>
<dbReference type="SMART" id="SM00042">
    <property type="entry name" value="CUB"/>
    <property type="match status" value="2"/>
</dbReference>
<evidence type="ECO:0000259" key="3">
    <source>
        <dbReference type="PROSITE" id="PS01180"/>
    </source>
</evidence>
<proteinExistence type="predicted"/>
<dbReference type="CDD" id="cd00041">
    <property type="entry name" value="CUB"/>
    <property type="match status" value="2"/>
</dbReference>
<protein>
    <submittedName>
        <fullName evidence="6">CUB domain-containing protein</fullName>
    </submittedName>
</protein>
<keyword evidence="1" id="KW-1015">Disulfide bond</keyword>
<dbReference type="Proteomes" id="UP000272942">
    <property type="component" value="Unassembled WGS sequence"/>
</dbReference>
<dbReference type="PANTHER" id="PTHR47537:SF6">
    <property type="entry name" value="CUB DOMAIN-CONTAINING PROTEIN"/>
    <property type="match status" value="1"/>
</dbReference>
<dbReference type="PROSITE" id="PS01180">
    <property type="entry name" value="CUB"/>
    <property type="match status" value="2"/>
</dbReference>
<name>A0A183A5J1_9TREM</name>
<evidence type="ECO:0000313" key="4">
    <source>
        <dbReference type="EMBL" id="VDP65808.1"/>
    </source>
</evidence>
<dbReference type="InterPro" id="IPR053207">
    <property type="entry name" value="Non-NMDA_GluR_Accessory"/>
</dbReference>
<evidence type="ECO:0000256" key="2">
    <source>
        <dbReference type="PROSITE-ProRule" id="PRU00059"/>
    </source>
</evidence>
<reference evidence="4 5" key="2">
    <citation type="submission" date="2018-11" db="EMBL/GenBank/DDBJ databases">
        <authorList>
            <consortium name="Pathogen Informatics"/>
        </authorList>
    </citation>
    <scope>NUCLEOTIDE SEQUENCE [LARGE SCALE GENOMIC DNA]</scope>
    <source>
        <strain evidence="4 5">Egypt</strain>
    </source>
</reference>
<gene>
    <name evidence="4" type="ORF">ECPE_LOCUS2226</name>
</gene>
<dbReference type="PANTHER" id="PTHR47537">
    <property type="entry name" value="CUBILIN"/>
    <property type="match status" value="1"/>
</dbReference>
<reference evidence="6" key="1">
    <citation type="submission" date="2016-06" db="UniProtKB">
        <authorList>
            <consortium name="WormBaseParasite"/>
        </authorList>
    </citation>
    <scope>IDENTIFICATION</scope>
</reference>
<feature type="domain" description="CUB" evidence="3">
    <location>
        <begin position="157"/>
        <end position="291"/>
    </location>
</feature>
<dbReference type="InterPro" id="IPR000859">
    <property type="entry name" value="CUB_dom"/>
</dbReference>
<dbReference type="Pfam" id="PF00431">
    <property type="entry name" value="CUB"/>
    <property type="match status" value="2"/>
</dbReference>
<evidence type="ECO:0000313" key="6">
    <source>
        <dbReference type="WBParaSite" id="ECPE_0000222601-mRNA-1"/>
    </source>
</evidence>
<dbReference type="SUPFAM" id="SSF49854">
    <property type="entry name" value="Spermadhesin, CUB domain"/>
    <property type="match status" value="2"/>
</dbReference>
<sequence>MFDGKRQKSGVFKSPYYPSTYPADLNCILYQFLANQSEIVKLTFWSFNMRRPEDHKCVDYVDLFTTIETSVFEDPPRSNGQSPSMRQPADYRLCGPLDNLPQKEFYSVSSVLILLLHSTSSLDSDLQLRHGGFVGQFSFEAKDQYQSDGRLSPGTLCTYQFDHRTGSTSGQFFSPRYPSNYPAGIRCYYRFQAADQDRVVLTFRTIELSPTSTGNSRDRIERCYDPSSTRHKNDMLLVYETAESITQPLARICGRVKHVQIVSHGPQLRVDFVSQEDTFQGKGFHATYQFVHRTQVQPSPYMNSSMGMAKPREQTGMTLVADAGFRPPMQKSLQQDDGHNSSIAWISPTMLLPGRDITNPWSRIIYSKGSGIDNTGSVQSPGYPEKYPVSITMDVSFVGKPNEMVHLSFVMLELGTSRQ</sequence>
<dbReference type="OrthoDB" id="6369184at2759"/>
<dbReference type="GO" id="GO:0005886">
    <property type="term" value="C:plasma membrane"/>
    <property type="evidence" value="ECO:0007669"/>
    <property type="project" value="TreeGrafter"/>
</dbReference>
<dbReference type="Gene3D" id="2.60.120.290">
    <property type="entry name" value="Spermadhesin, CUB domain"/>
    <property type="match status" value="2"/>
</dbReference>
<dbReference type="AlphaFoldDB" id="A0A183A5J1"/>
<evidence type="ECO:0000313" key="5">
    <source>
        <dbReference type="Proteomes" id="UP000272942"/>
    </source>
</evidence>
<organism evidence="6">
    <name type="scientific">Echinostoma caproni</name>
    <dbReference type="NCBI Taxonomy" id="27848"/>
    <lineage>
        <taxon>Eukaryota</taxon>
        <taxon>Metazoa</taxon>
        <taxon>Spiralia</taxon>
        <taxon>Lophotrochozoa</taxon>
        <taxon>Platyhelminthes</taxon>
        <taxon>Trematoda</taxon>
        <taxon>Digenea</taxon>
        <taxon>Plagiorchiida</taxon>
        <taxon>Echinostomata</taxon>
        <taxon>Echinostomatoidea</taxon>
        <taxon>Echinostomatidae</taxon>
        <taxon>Echinostoma</taxon>
    </lineage>
</organism>
<comment type="caution">
    <text evidence="2">Lacks conserved residue(s) required for the propagation of feature annotation.</text>
</comment>
<dbReference type="WBParaSite" id="ECPE_0000222601-mRNA-1">
    <property type="protein sequence ID" value="ECPE_0000222601-mRNA-1"/>
    <property type="gene ID" value="ECPE_0000222601"/>
</dbReference>